<evidence type="ECO:0000313" key="4">
    <source>
        <dbReference type="EMBL" id="PTG70434.1"/>
    </source>
</evidence>
<dbReference type="Proteomes" id="UP001240157">
    <property type="component" value="Unassembled WGS sequence"/>
</dbReference>
<accession>A0AAE5T1Z0</accession>
<evidence type="ECO:0000313" key="5">
    <source>
        <dbReference type="Proteomes" id="UP000242008"/>
    </source>
</evidence>
<dbReference type="RefSeq" id="WP_037575705.1">
    <property type="nucleotide sequence ID" value="NZ_BMDK01000003.1"/>
</dbReference>
<dbReference type="EMBL" id="JAVGJF010000071">
    <property type="protein sequence ID" value="MDQ7176179.1"/>
    <property type="molecule type" value="Genomic_DNA"/>
</dbReference>
<dbReference type="AlphaFoldDB" id="A0AAE5T1Z0"/>
<dbReference type="EMBL" id="PZCM01000007">
    <property type="protein sequence ID" value="PTG27093.1"/>
    <property type="molecule type" value="Genomic_DNA"/>
</dbReference>
<organism evidence="2 7">
    <name type="scientific">Staphylococcus chromogenes</name>
    <name type="common">Staphylococcus hyicus subsp. chromogenes</name>
    <dbReference type="NCBI Taxonomy" id="46126"/>
    <lineage>
        <taxon>Bacteria</taxon>
        <taxon>Bacillati</taxon>
        <taxon>Bacillota</taxon>
        <taxon>Bacilli</taxon>
        <taxon>Bacillales</taxon>
        <taxon>Staphylococcaceae</taxon>
        <taxon>Staphylococcus</taxon>
    </lineage>
</organism>
<dbReference type="EMBL" id="PZBZ01000013">
    <property type="protein sequence ID" value="PTG15873.1"/>
    <property type="molecule type" value="Genomic_DNA"/>
</dbReference>
<reference evidence="2" key="2">
    <citation type="submission" date="2018-03" db="EMBL/GenBank/DDBJ databases">
        <authorList>
            <person name="Naushad S."/>
        </authorList>
    </citation>
    <scope>NUCLEOTIDE SEQUENCE</scope>
    <source>
        <strain evidence="3">SNUC 105</strain>
        <strain evidence="4">SNUC 1363</strain>
        <strain evidence="2">SNUC 505</strain>
    </source>
</reference>
<dbReference type="Proteomes" id="UP000242704">
    <property type="component" value="Unassembled WGS sequence"/>
</dbReference>
<reference evidence="5 6" key="1">
    <citation type="journal article" date="2016" name="Front. Microbiol.">
        <title>Comprehensive Phylogenetic Analysis of Bovine Non-aureus Staphylococci Species Based on Whole-Genome Sequencing.</title>
        <authorList>
            <person name="Naushad S."/>
            <person name="Barkema H.W."/>
            <person name="Luby C."/>
            <person name="Condas L.A."/>
            <person name="Nobrega D.B."/>
            <person name="Carson D.A."/>
            <person name="De Buck J."/>
        </authorList>
    </citation>
    <scope>NUCLEOTIDE SEQUENCE [LARGE SCALE GENOMIC DNA]</scope>
    <source>
        <strain evidence="3 6">SNUC 105</strain>
        <strain evidence="4 5">SNUC 1363</strain>
        <strain evidence="2 7">SNUC 505</strain>
    </source>
</reference>
<evidence type="ECO:0000313" key="8">
    <source>
        <dbReference type="Proteomes" id="UP001240157"/>
    </source>
</evidence>
<sequence>MPYISFLNSWKNHDLERVKEMIDDTVSAYYINDLGVPVALNKKRLIQLLATRMSAVSADPKLQWNFEMIHRAHIHGNQMIMFYAYTQENQDYRETPKTLLTMTFGENPKNNINQIKSVYITPNVTDI</sequence>
<proteinExistence type="predicted"/>
<gene>
    <name evidence="3" type="ORF">BU638_07085</name>
    <name evidence="2" type="ORF">BU653_03370</name>
    <name evidence="4" type="ORF">BU676_03590</name>
    <name evidence="1" type="ORF">RCF65_09270</name>
</gene>
<dbReference type="Proteomes" id="UP000242008">
    <property type="component" value="Unassembled WGS sequence"/>
</dbReference>
<keyword evidence="5" id="KW-1185">Reference proteome</keyword>
<evidence type="ECO:0000313" key="3">
    <source>
        <dbReference type="EMBL" id="PTG27093.1"/>
    </source>
</evidence>
<comment type="caution">
    <text evidence="2">The sequence shown here is derived from an EMBL/GenBank/DDBJ whole genome shotgun (WGS) entry which is preliminary data.</text>
</comment>
<evidence type="ECO:0000313" key="6">
    <source>
        <dbReference type="Proteomes" id="UP000242144"/>
    </source>
</evidence>
<reference evidence="1 8" key="3">
    <citation type="submission" date="2023-08" db="EMBL/GenBank/DDBJ databases">
        <title>Whole genome sequencing of Staphylococcus chromogenes NNSch 2386.</title>
        <authorList>
            <person name="Kropotov V.S."/>
            <person name="Boriskina E.V."/>
            <person name="Gordinskaya N.A."/>
            <person name="Shkurkina I.S."/>
            <person name="Kryazhev D.V."/>
            <person name="Alekseeva A.E."/>
            <person name="Makhova M.A."/>
        </authorList>
    </citation>
    <scope>NUCLEOTIDE SEQUENCE [LARGE SCALE GENOMIC DNA]</scope>
    <source>
        <strain evidence="1 8">NNSch 2386</strain>
    </source>
</reference>
<evidence type="ECO:0000313" key="7">
    <source>
        <dbReference type="Proteomes" id="UP000242704"/>
    </source>
</evidence>
<evidence type="ECO:0000313" key="2">
    <source>
        <dbReference type="EMBL" id="PTG15873.1"/>
    </source>
</evidence>
<name>A0AAE5T1Z0_STACR</name>
<protein>
    <submittedName>
        <fullName evidence="2">Uncharacterized protein</fullName>
    </submittedName>
</protein>
<dbReference type="EMBL" id="PZAO01000006">
    <property type="protein sequence ID" value="PTG70434.1"/>
    <property type="molecule type" value="Genomic_DNA"/>
</dbReference>
<dbReference type="Proteomes" id="UP000242144">
    <property type="component" value="Unassembled WGS sequence"/>
</dbReference>
<evidence type="ECO:0000313" key="1">
    <source>
        <dbReference type="EMBL" id="MDQ7176179.1"/>
    </source>
</evidence>